<reference evidence="2 3" key="1">
    <citation type="submission" date="2021-02" db="EMBL/GenBank/DDBJ databases">
        <title>Characterization of Marinitoga sp. nov. str. BP5-C20A.</title>
        <authorList>
            <person name="Erauso G."/>
            <person name="Postec A."/>
        </authorList>
    </citation>
    <scope>NUCLEOTIDE SEQUENCE [LARGE SCALE GENOMIC DNA]</scope>
    <source>
        <strain evidence="2 3">BP5-C20A</strain>
    </source>
</reference>
<gene>
    <name evidence="2" type="ORF">JRV97_05840</name>
</gene>
<keyword evidence="1" id="KW-0812">Transmembrane</keyword>
<evidence type="ECO:0000256" key="1">
    <source>
        <dbReference type="SAM" id="Phobius"/>
    </source>
</evidence>
<feature type="transmembrane region" description="Helical" evidence="1">
    <location>
        <begin position="40"/>
        <end position="61"/>
    </location>
</feature>
<dbReference type="EMBL" id="CP069362">
    <property type="protein sequence ID" value="WGS63901.1"/>
    <property type="molecule type" value="Genomic_DNA"/>
</dbReference>
<proteinExistence type="predicted"/>
<keyword evidence="3" id="KW-1185">Reference proteome</keyword>
<evidence type="ECO:0000313" key="3">
    <source>
        <dbReference type="Proteomes" id="UP001232493"/>
    </source>
</evidence>
<dbReference type="Proteomes" id="UP001232493">
    <property type="component" value="Chromosome"/>
</dbReference>
<accession>A0ABY8PMN8</accession>
<keyword evidence="1" id="KW-1133">Transmembrane helix</keyword>
<protein>
    <submittedName>
        <fullName evidence="2">Uncharacterized protein</fullName>
    </submittedName>
</protein>
<feature type="transmembrane region" description="Helical" evidence="1">
    <location>
        <begin position="6"/>
        <end position="28"/>
    </location>
</feature>
<organism evidence="2 3">
    <name type="scientific">Marinitoga aeolica</name>
    <dbReference type="NCBI Taxonomy" id="2809031"/>
    <lineage>
        <taxon>Bacteria</taxon>
        <taxon>Thermotogati</taxon>
        <taxon>Thermotogota</taxon>
        <taxon>Thermotogae</taxon>
        <taxon>Petrotogales</taxon>
        <taxon>Petrotogaceae</taxon>
        <taxon>Marinitoga</taxon>
    </lineage>
</organism>
<keyword evidence="1" id="KW-0472">Membrane</keyword>
<feature type="transmembrane region" description="Helical" evidence="1">
    <location>
        <begin position="73"/>
        <end position="92"/>
    </location>
</feature>
<evidence type="ECO:0000313" key="2">
    <source>
        <dbReference type="EMBL" id="WGS63901.1"/>
    </source>
</evidence>
<dbReference type="RefSeq" id="WP_280997127.1">
    <property type="nucleotide sequence ID" value="NZ_CP069362.1"/>
</dbReference>
<sequence length="99" mass="11475">MVNTNIGYEIAALTTLISYFFLLLFHALNVRINLKDKTISAKYIFSWATLIILLSLIQYVISKKFGMFSIQERLLRILIFGSLGLFISIKLFKKVRKLI</sequence>
<name>A0ABY8PMN8_9BACT</name>